<feature type="domain" description="RNA polymerase sigma-70 region 4" evidence="1">
    <location>
        <begin position="98"/>
        <end position="145"/>
    </location>
</feature>
<dbReference type="Gene3D" id="1.10.10.10">
    <property type="entry name" value="Winged helix-like DNA-binding domain superfamily/Winged helix DNA-binding domain"/>
    <property type="match status" value="1"/>
</dbReference>
<dbReference type="Pfam" id="PF04545">
    <property type="entry name" value="Sigma70_r4"/>
    <property type="match status" value="1"/>
</dbReference>
<dbReference type="SUPFAM" id="SSF88659">
    <property type="entry name" value="Sigma3 and sigma4 domains of RNA polymerase sigma factors"/>
    <property type="match status" value="1"/>
</dbReference>
<gene>
    <name evidence="2" type="ORF">M1O15_30935</name>
</gene>
<dbReference type="InterPro" id="IPR013324">
    <property type="entry name" value="RNA_pol_sigma_r3/r4-like"/>
</dbReference>
<reference evidence="2 3" key="1">
    <citation type="submission" date="2022-04" db="EMBL/GenBank/DDBJ databases">
        <title>Streptomyces sp. nov. LCR6-01 isolated from Lichen of Dirinaria sp.</title>
        <authorList>
            <person name="Kanchanasin P."/>
            <person name="Tanasupawat S."/>
            <person name="Phongsopitanun W."/>
        </authorList>
    </citation>
    <scope>NUCLEOTIDE SEQUENCE [LARGE SCALE GENOMIC DNA]</scope>
    <source>
        <strain evidence="2 3">LCR6-01</strain>
    </source>
</reference>
<protein>
    <recommendedName>
        <fullName evidence="1">RNA polymerase sigma-70 region 4 domain-containing protein</fullName>
    </recommendedName>
</protein>
<organism evidence="2 3">
    <name type="scientific">Streptomyces lichenis</name>
    <dbReference type="NCBI Taxonomy" id="2306967"/>
    <lineage>
        <taxon>Bacteria</taxon>
        <taxon>Bacillati</taxon>
        <taxon>Actinomycetota</taxon>
        <taxon>Actinomycetes</taxon>
        <taxon>Kitasatosporales</taxon>
        <taxon>Streptomycetaceae</taxon>
        <taxon>Streptomyces</taxon>
    </lineage>
</organism>
<evidence type="ECO:0000313" key="3">
    <source>
        <dbReference type="Proteomes" id="UP001522868"/>
    </source>
</evidence>
<dbReference type="EMBL" id="JALPTH010000053">
    <property type="protein sequence ID" value="MCK8681736.1"/>
    <property type="molecule type" value="Genomic_DNA"/>
</dbReference>
<name>A0ABT0IKA6_9ACTN</name>
<evidence type="ECO:0000313" key="2">
    <source>
        <dbReference type="EMBL" id="MCK8681736.1"/>
    </source>
</evidence>
<proteinExistence type="predicted"/>
<evidence type="ECO:0000259" key="1">
    <source>
        <dbReference type="Pfam" id="PF04545"/>
    </source>
</evidence>
<keyword evidence="3" id="KW-1185">Reference proteome</keyword>
<dbReference type="InterPro" id="IPR007630">
    <property type="entry name" value="RNA_pol_sigma70_r4"/>
</dbReference>
<dbReference type="Proteomes" id="UP001522868">
    <property type="component" value="Unassembled WGS sequence"/>
</dbReference>
<dbReference type="RefSeq" id="WP_248637560.1">
    <property type="nucleotide sequence ID" value="NZ_JALPTH010000053.1"/>
</dbReference>
<comment type="caution">
    <text evidence="2">The sequence shown here is derived from an EMBL/GenBank/DDBJ whole genome shotgun (WGS) entry which is preliminary data.</text>
</comment>
<sequence length="167" mass="18553">MHPLAGSAAPDPPPPPPEAFEAFFTGTAPRLLHAATLLTTERPDRNPRAQALLASALAGAYARWDRLRDEDPWELARRALVLRFARSAWRHRRPRGGALSRLTPRERLVVVALVYERMGEEQLAALLGLSPHRVRSIRARAAAALLTPEAHRTPWRPRAPRLLGAGR</sequence>
<accession>A0ABT0IKA6</accession>
<dbReference type="InterPro" id="IPR036388">
    <property type="entry name" value="WH-like_DNA-bd_sf"/>
</dbReference>